<reference evidence="1 2" key="1">
    <citation type="journal article" date="2014" name="Genome Announc.">
        <title>The Genome of the Predominant Equine Lactobacillus Species, Lactobacillus equi, Is Reflective of Its Lifestyle Adaptations to an Herbivorous Host.</title>
        <authorList>
            <person name="O'Donnell M.M."/>
            <person name="Harris H.M."/>
            <person name="O'Toole P.W."/>
            <person name="Ross R.P."/>
        </authorList>
    </citation>
    <scope>NUCLEOTIDE SEQUENCE [LARGE SCALE GENOMIC DNA]</scope>
    <source>
        <strain evidence="1 2">DPC 6820</strain>
    </source>
</reference>
<organism evidence="1 2">
    <name type="scientific">Ligilactobacillus equi DPC 6820</name>
    <dbReference type="NCBI Taxonomy" id="1392007"/>
    <lineage>
        <taxon>Bacteria</taxon>
        <taxon>Bacillati</taxon>
        <taxon>Bacillota</taxon>
        <taxon>Bacilli</taxon>
        <taxon>Lactobacillales</taxon>
        <taxon>Lactobacillaceae</taxon>
        <taxon>Ligilactobacillus</taxon>
    </lineage>
</organism>
<dbReference type="AlphaFoldDB" id="V7HYE3"/>
<name>V7HYE3_9LACO</name>
<evidence type="ECO:0000313" key="2">
    <source>
        <dbReference type="Proteomes" id="UP000018559"/>
    </source>
</evidence>
<keyword evidence="2" id="KW-1185">Reference proteome</keyword>
<sequence>MDYFKGGRKIMAELSEARKRANKKWNDANKDKQRMYAARSQAKKFIREFAQEEDLQLLEEMIVERREVLRK</sequence>
<dbReference type="PATRIC" id="fig|1392007.3.peg.1139"/>
<proteinExistence type="predicted"/>
<protein>
    <submittedName>
        <fullName evidence="1">Phage-associated protein</fullName>
    </submittedName>
</protein>
<evidence type="ECO:0000313" key="1">
    <source>
        <dbReference type="EMBL" id="ETA74051.1"/>
    </source>
</evidence>
<accession>V7HYE3</accession>
<comment type="caution">
    <text evidence="1">The sequence shown here is derived from an EMBL/GenBank/DDBJ whole genome shotgun (WGS) entry which is preliminary data.</text>
</comment>
<dbReference type="EMBL" id="AWWH01000130">
    <property type="protein sequence ID" value="ETA74051.1"/>
    <property type="molecule type" value="Genomic_DNA"/>
</dbReference>
<dbReference type="Proteomes" id="UP000018559">
    <property type="component" value="Unassembled WGS sequence"/>
</dbReference>
<gene>
    <name evidence="1" type="ORF">LEQ_1511c</name>
</gene>